<comment type="caution">
    <text evidence="2">The sequence shown here is derived from an EMBL/GenBank/DDBJ whole genome shotgun (WGS) entry which is preliminary data.</text>
</comment>
<proteinExistence type="predicted"/>
<reference evidence="2 3" key="1">
    <citation type="journal article" date="2016" name="Nat. Commun.">
        <title>Thousands of microbial genomes shed light on interconnected biogeochemical processes in an aquifer system.</title>
        <authorList>
            <person name="Anantharaman K."/>
            <person name="Brown C.T."/>
            <person name="Hug L.A."/>
            <person name="Sharon I."/>
            <person name="Castelle C.J."/>
            <person name="Probst A.J."/>
            <person name="Thomas B.C."/>
            <person name="Singh A."/>
            <person name="Wilkins M.J."/>
            <person name="Karaoz U."/>
            <person name="Brodie E.L."/>
            <person name="Williams K.H."/>
            <person name="Hubbard S.S."/>
            <person name="Banfield J.F."/>
        </authorList>
    </citation>
    <scope>NUCLEOTIDE SEQUENCE [LARGE SCALE GENOMIC DNA]</scope>
</reference>
<evidence type="ECO:0000313" key="3">
    <source>
        <dbReference type="Proteomes" id="UP000176877"/>
    </source>
</evidence>
<feature type="signal peptide" evidence="1">
    <location>
        <begin position="1"/>
        <end position="23"/>
    </location>
</feature>
<keyword evidence="1" id="KW-0732">Signal</keyword>
<dbReference type="Proteomes" id="UP000176877">
    <property type="component" value="Unassembled WGS sequence"/>
</dbReference>
<gene>
    <name evidence="2" type="ORF">A3D45_01925</name>
</gene>
<dbReference type="EMBL" id="MFFT01000011">
    <property type="protein sequence ID" value="OGF23411.1"/>
    <property type="molecule type" value="Genomic_DNA"/>
</dbReference>
<sequence>MKKILLFCSLAVFVFCLAASVQAAVNVNVDFPADGKLNYQTTKPITWTYSGTVAVPRFNISIFAGAETRLIATRVLCNTPKDGTGCAFSWKVGSLQSGRFVMGTEYHIKVCVVGSTDSLDCANSATAFKIIPPELKNSQEVLKLFKDAMGNRYNNLNSNAKSGAQGVYDCIIKEYAVVPATTPPTTAPKITKTMVNTETVDGKKIYELTDPADILVWFKGKFKNIAANDPNGVILNNRDKEGIQSAMNNRFDDLCSKNWITTMNGLMQTYKTKVINGTRVVDSFQKTRDNTIRNCNNDYNKKVSCVKGVECKDNKRGARIQYSTMNNIPITDGMTAKSNQYNNSTIRYIEQEQYANQRDLCIAAAYEKFNDDKKTEWDKLITTGADSAMVSCLGDKKNW</sequence>
<evidence type="ECO:0000313" key="2">
    <source>
        <dbReference type="EMBL" id="OGF23411.1"/>
    </source>
</evidence>
<accession>A0A1F5SAX5</accession>
<name>A0A1F5SAX5_9BACT</name>
<organism evidence="2 3">
    <name type="scientific">Candidatus Falkowbacteria bacterium RIFCSPHIGHO2_02_FULL_42_9</name>
    <dbReference type="NCBI Taxonomy" id="1797986"/>
    <lineage>
        <taxon>Bacteria</taxon>
        <taxon>Candidatus Falkowiibacteriota</taxon>
    </lineage>
</organism>
<evidence type="ECO:0000256" key="1">
    <source>
        <dbReference type="SAM" id="SignalP"/>
    </source>
</evidence>
<protein>
    <recommendedName>
        <fullName evidence="4">Ig-like domain-containing protein</fullName>
    </recommendedName>
</protein>
<evidence type="ECO:0008006" key="4">
    <source>
        <dbReference type="Google" id="ProtNLM"/>
    </source>
</evidence>
<feature type="chain" id="PRO_5009521172" description="Ig-like domain-containing protein" evidence="1">
    <location>
        <begin position="24"/>
        <end position="399"/>
    </location>
</feature>
<dbReference type="AlphaFoldDB" id="A0A1F5SAX5"/>